<keyword evidence="2" id="KW-1185">Reference proteome</keyword>
<dbReference type="InterPro" id="IPR015422">
    <property type="entry name" value="PyrdxlP-dep_Trfase_small"/>
</dbReference>
<name>A0ABP0RCD4_9DINO</name>
<evidence type="ECO:0000313" key="1">
    <source>
        <dbReference type="EMBL" id="CAK9096866.1"/>
    </source>
</evidence>
<dbReference type="Pfam" id="PF01041">
    <property type="entry name" value="DegT_DnrJ_EryC1"/>
    <property type="match status" value="1"/>
</dbReference>
<dbReference type="Proteomes" id="UP001642464">
    <property type="component" value="Unassembled WGS sequence"/>
</dbReference>
<dbReference type="Gene3D" id="3.40.640.10">
    <property type="entry name" value="Type I PLP-dependent aspartate aminotransferase-like (Major domain)"/>
    <property type="match status" value="1"/>
</dbReference>
<proteinExistence type="predicted"/>
<accession>A0ABP0RCD4</accession>
<dbReference type="SUPFAM" id="SSF53383">
    <property type="entry name" value="PLP-dependent transferases"/>
    <property type="match status" value="1"/>
</dbReference>
<reference evidence="1 2" key="1">
    <citation type="submission" date="2024-02" db="EMBL/GenBank/DDBJ databases">
        <authorList>
            <person name="Chen Y."/>
            <person name="Shah S."/>
            <person name="Dougan E. K."/>
            <person name="Thang M."/>
            <person name="Chan C."/>
        </authorList>
    </citation>
    <scope>NUCLEOTIDE SEQUENCE [LARGE SCALE GENOMIC DNA]</scope>
</reference>
<evidence type="ECO:0000313" key="2">
    <source>
        <dbReference type="Proteomes" id="UP001642464"/>
    </source>
</evidence>
<comment type="caution">
    <text evidence="1">The sequence shown here is derived from an EMBL/GenBank/DDBJ whole genome shotgun (WGS) entry which is preliminary data.</text>
</comment>
<dbReference type="EMBL" id="CAXAMM010041018">
    <property type="protein sequence ID" value="CAK9096866.1"/>
    <property type="molecule type" value="Genomic_DNA"/>
</dbReference>
<dbReference type="PANTHER" id="PTHR30244">
    <property type="entry name" value="TRANSAMINASE"/>
    <property type="match status" value="1"/>
</dbReference>
<organism evidence="1 2">
    <name type="scientific">Durusdinium trenchii</name>
    <dbReference type="NCBI Taxonomy" id="1381693"/>
    <lineage>
        <taxon>Eukaryota</taxon>
        <taxon>Sar</taxon>
        <taxon>Alveolata</taxon>
        <taxon>Dinophyceae</taxon>
        <taxon>Suessiales</taxon>
        <taxon>Symbiodiniaceae</taxon>
        <taxon>Durusdinium</taxon>
    </lineage>
</organism>
<gene>
    <name evidence="1" type="ORF">SCF082_LOCUS45457</name>
</gene>
<dbReference type="PANTHER" id="PTHR30244:SF34">
    <property type="entry name" value="DTDP-4-AMINO-4,6-DIDEOXYGALACTOSE TRANSAMINASE"/>
    <property type="match status" value="1"/>
</dbReference>
<dbReference type="CDD" id="cd00616">
    <property type="entry name" value="AHBA_syn"/>
    <property type="match status" value="1"/>
</dbReference>
<protein>
    <submittedName>
        <fullName evidence="1">GDP-perosamine synthase</fullName>
    </submittedName>
</protein>
<dbReference type="InterPro" id="IPR015421">
    <property type="entry name" value="PyrdxlP-dep_Trfase_major"/>
</dbReference>
<dbReference type="Gene3D" id="3.90.1150.10">
    <property type="entry name" value="Aspartate Aminotransferase, domain 1"/>
    <property type="match status" value="1"/>
</dbReference>
<sequence length="448" mass="49776">MAADGYTMGKMWNPSLYIGSILDSHEHRVAILPKRIKDSMPSPEPKPGDSGWLYRVLEPYYSRECVDNVMSAMLEGQISSGAAWPRKMVQEICSLYQVPVALPTSSGASALHVALLACNLGPQDTVLLPALTMVAVANMVKMVGAKPIYCDCAEDSVNPGVPELLEKATPRTKAVIVCHTYGVACKDIVSIRDLCKEKGWWLVEDICEAMGTRADNGELVGTFGDFAVTSLYANKPITAGDGGWVHARDKKHHDRLKSLVNHGFDPAYHFLHFEVAPNAKMNGLGAAFVCSQVKTLPEVMQYRGKIASWYRQELADVASSLRCIEQRQIDAPWVFGVETTNRKARDELRDHLALYGIETRNYFYPLHLEPANFYGDEVGVYDIPLPRSEHLAQTGFYLPTHSFLQADDIKYICTVIRAFYKPDAAIPAPSRKHGWVDAERSKLLNCQP</sequence>
<dbReference type="InterPro" id="IPR015424">
    <property type="entry name" value="PyrdxlP-dep_Trfase"/>
</dbReference>
<dbReference type="InterPro" id="IPR000653">
    <property type="entry name" value="DegT/StrS_aminotransferase"/>
</dbReference>